<reference evidence="1 2" key="1">
    <citation type="submission" date="2011-06" db="EMBL/GenBank/DDBJ databases">
        <title>Genomic sequence of Methylobacter tundripaludum SV96.</title>
        <authorList>
            <consortium name="US DOE Joint Genome Institute"/>
            <person name="Lucas S."/>
            <person name="Han J."/>
            <person name="Lapidus A."/>
            <person name="Cheng J.-F."/>
            <person name="Goodwin L."/>
            <person name="Pitluck S."/>
            <person name="Held B."/>
            <person name="Detter J.C."/>
            <person name="Han C."/>
            <person name="Tapia R."/>
            <person name="Land M."/>
            <person name="Hauser L."/>
            <person name="Kyrpides N."/>
            <person name="Ivanova N."/>
            <person name="Ovchinnikova G."/>
            <person name="Pagani I."/>
            <person name="Klotz M.G."/>
            <person name="Dispirito A.A."/>
            <person name="Murrell J.C."/>
            <person name="Dunfield P."/>
            <person name="Kalyuzhnaya M.G."/>
            <person name="Svenning M."/>
            <person name="Trotsenko Y.A."/>
            <person name="Stein L.Y."/>
            <person name="Woyke T."/>
        </authorList>
    </citation>
    <scope>NUCLEOTIDE SEQUENCE [LARGE SCALE GENOMIC DNA]</scope>
    <source>
        <strain evidence="2">ATCC BAA-1195 / DSM 17260 / SV96</strain>
    </source>
</reference>
<evidence type="ECO:0000313" key="2">
    <source>
        <dbReference type="Proteomes" id="UP000004664"/>
    </source>
</evidence>
<proteinExistence type="predicted"/>
<dbReference type="HOGENOM" id="CLU_3382695_0_0_6"/>
<gene>
    <name evidence="1" type="ORF">Mettu_0024</name>
</gene>
<dbReference type="STRING" id="697282.Mettu_0024"/>
<dbReference type="Proteomes" id="UP000004664">
    <property type="component" value="Unassembled WGS sequence"/>
</dbReference>
<dbReference type="AlphaFoldDB" id="G3ISQ6"/>
<dbReference type="EMBL" id="JH109152">
    <property type="protein sequence ID" value="EGW21266.1"/>
    <property type="molecule type" value="Genomic_DNA"/>
</dbReference>
<protein>
    <submittedName>
        <fullName evidence="1">Uncharacterized protein</fullName>
    </submittedName>
</protein>
<name>G3ISQ6_METTV</name>
<organism evidence="1 2">
    <name type="scientific">Methylobacter tundripaludum (strain ATCC BAA-1195 / DSM 17260 / SV96)</name>
    <dbReference type="NCBI Taxonomy" id="697282"/>
    <lineage>
        <taxon>Bacteria</taxon>
        <taxon>Pseudomonadati</taxon>
        <taxon>Pseudomonadota</taxon>
        <taxon>Gammaproteobacteria</taxon>
        <taxon>Methylococcales</taxon>
        <taxon>Methylococcaceae</taxon>
        <taxon>Methylobacter</taxon>
    </lineage>
</organism>
<keyword evidence="2" id="KW-1185">Reference proteome</keyword>
<sequence>MMLTDNLFIALIPKFKLGNWRKTLITHKNLIKS</sequence>
<evidence type="ECO:0000313" key="1">
    <source>
        <dbReference type="EMBL" id="EGW21266.1"/>
    </source>
</evidence>
<accession>G3ISQ6</accession>